<feature type="region of interest" description="Disordered" evidence="1">
    <location>
        <begin position="78"/>
        <end position="98"/>
    </location>
</feature>
<dbReference type="SUPFAM" id="SSF54909">
    <property type="entry name" value="Dimeric alpha+beta barrel"/>
    <property type="match status" value="1"/>
</dbReference>
<dbReference type="Gene3D" id="3.30.70.100">
    <property type="match status" value="1"/>
</dbReference>
<gene>
    <name evidence="3" type="ORF">METZ01_LOCUS416500</name>
</gene>
<name>A0A382WXJ3_9ZZZZ</name>
<evidence type="ECO:0000313" key="3">
    <source>
        <dbReference type="EMBL" id="SVD63646.1"/>
    </source>
</evidence>
<protein>
    <recommendedName>
        <fullName evidence="2">ABM domain-containing protein</fullName>
    </recommendedName>
</protein>
<dbReference type="InterPro" id="IPR007138">
    <property type="entry name" value="ABM_dom"/>
</dbReference>
<dbReference type="EMBL" id="UINC01163370">
    <property type="protein sequence ID" value="SVD63646.1"/>
    <property type="molecule type" value="Genomic_DNA"/>
</dbReference>
<sequence length="98" mass="11068">MSHTVILEFKCNEGVGPGFLEMLLGALADTRAFEGCENVETYTDADDPDRIVLWEKWATREDQEAYLAWRTETGTSISSMTAPMMAEPPRFVHLEPQD</sequence>
<evidence type="ECO:0000256" key="1">
    <source>
        <dbReference type="SAM" id="MobiDB-lite"/>
    </source>
</evidence>
<reference evidence="3" key="1">
    <citation type="submission" date="2018-05" db="EMBL/GenBank/DDBJ databases">
        <authorList>
            <person name="Lanie J.A."/>
            <person name="Ng W.-L."/>
            <person name="Kazmierczak K.M."/>
            <person name="Andrzejewski T.M."/>
            <person name="Davidsen T.M."/>
            <person name="Wayne K.J."/>
            <person name="Tettelin H."/>
            <person name="Glass J.I."/>
            <person name="Rusch D."/>
            <person name="Podicherti R."/>
            <person name="Tsui H.-C.T."/>
            <person name="Winkler M.E."/>
        </authorList>
    </citation>
    <scope>NUCLEOTIDE SEQUENCE</scope>
</reference>
<evidence type="ECO:0000259" key="2">
    <source>
        <dbReference type="PROSITE" id="PS51725"/>
    </source>
</evidence>
<dbReference type="AlphaFoldDB" id="A0A382WXJ3"/>
<dbReference type="PROSITE" id="PS51725">
    <property type="entry name" value="ABM"/>
    <property type="match status" value="1"/>
</dbReference>
<organism evidence="3">
    <name type="scientific">marine metagenome</name>
    <dbReference type="NCBI Taxonomy" id="408172"/>
    <lineage>
        <taxon>unclassified sequences</taxon>
        <taxon>metagenomes</taxon>
        <taxon>ecological metagenomes</taxon>
    </lineage>
</organism>
<feature type="domain" description="ABM" evidence="2">
    <location>
        <begin position="3"/>
        <end position="94"/>
    </location>
</feature>
<proteinExistence type="predicted"/>
<accession>A0A382WXJ3</accession>
<dbReference type="InterPro" id="IPR011008">
    <property type="entry name" value="Dimeric_a/b-barrel"/>
</dbReference>
<dbReference type="Pfam" id="PF03992">
    <property type="entry name" value="ABM"/>
    <property type="match status" value="1"/>
</dbReference>